<name>A0A2T5M9N3_9EURO</name>
<evidence type="ECO:0000313" key="2">
    <source>
        <dbReference type="EMBL" id="PTU25240.1"/>
    </source>
</evidence>
<comment type="caution">
    <text evidence="2">The sequence shown here is derived from an EMBL/GenBank/DDBJ whole genome shotgun (WGS) entry which is preliminary data.</text>
</comment>
<sequence>MLSFSSSSPFCPIVTFFLRFIFIFIFFFFFFILFSCHSSFSPKFLPIILHFSQSRLSRPIRNPTVYHITPVSVPNVRCSTLLSP</sequence>
<dbReference type="RefSeq" id="XP_040756632.1">
    <property type="nucleotide sequence ID" value="XM_040901079.1"/>
</dbReference>
<keyword evidence="1" id="KW-0812">Transmembrane</keyword>
<dbReference type="EMBL" id="MSFN02000001">
    <property type="protein sequence ID" value="PTU25240.1"/>
    <property type="molecule type" value="Genomic_DNA"/>
</dbReference>
<dbReference type="Proteomes" id="UP000244073">
    <property type="component" value="Unassembled WGS sequence"/>
</dbReference>
<dbReference type="AlphaFoldDB" id="A0A2T5M9N3"/>
<feature type="transmembrane region" description="Helical" evidence="1">
    <location>
        <begin position="12"/>
        <end position="34"/>
    </location>
</feature>
<organism evidence="2 3">
    <name type="scientific">Aspergillus ochraceoroseus IBT 24754</name>
    <dbReference type="NCBI Taxonomy" id="1392256"/>
    <lineage>
        <taxon>Eukaryota</taxon>
        <taxon>Fungi</taxon>
        <taxon>Dikarya</taxon>
        <taxon>Ascomycota</taxon>
        <taxon>Pezizomycotina</taxon>
        <taxon>Eurotiomycetes</taxon>
        <taxon>Eurotiomycetidae</taxon>
        <taxon>Eurotiales</taxon>
        <taxon>Aspergillaceae</taxon>
        <taxon>Aspergillus</taxon>
        <taxon>Aspergillus subgen. Nidulantes</taxon>
    </lineage>
</organism>
<dbReference type="VEuPathDB" id="FungiDB:P175DRAFT_068107"/>
<accession>A0A2T5M9N3</accession>
<evidence type="ECO:0000256" key="1">
    <source>
        <dbReference type="SAM" id="Phobius"/>
    </source>
</evidence>
<keyword evidence="1" id="KW-0472">Membrane</keyword>
<gene>
    <name evidence="2" type="ORF">P175DRAFT_068107</name>
</gene>
<protein>
    <submittedName>
        <fullName evidence="2">Uncharacterized protein</fullName>
    </submittedName>
</protein>
<proteinExistence type="predicted"/>
<dbReference type="GeneID" id="63817963"/>
<keyword evidence="1" id="KW-1133">Transmembrane helix</keyword>
<reference evidence="2 3" key="1">
    <citation type="journal article" date="2018" name="Proc. Natl. Acad. Sci. U.S.A.">
        <title>Linking secondary metabolites to gene clusters through genome sequencing of six diverse Aspergillus species.</title>
        <authorList>
            <person name="Kaerboelling I."/>
            <person name="Vesth T.C."/>
            <person name="Frisvad J.C."/>
            <person name="Nybo J.L."/>
            <person name="Theobald S."/>
            <person name="Kuo A."/>
            <person name="Bowyer P."/>
            <person name="Matsuda Y."/>
            <person name="Mondo S."/>
            <person name="Lyhne E.K."/>
            <person name="Kogle M.E."/>
            <person name="Clum A."/>
            <person name="Lipzen A."/>
            <person name="Salamov A."/>
            <person name="Ngan C.Y."/>
            <person name="Daum C."/>
            <person name="Chiniquy J."/>
            <person name="Barry K."/>
            <person name="LaButti K."/>
            <person name="Haridas S."/>
            <person name="Simmons B.A."/>
            <person name="Magnuson J.K."/>
            <person name="Mortensen U.H."/>
            <person name="Larsen T.O."/>
            <person name="Grigoriev I.V."/>
            <person name="Baker S.E."/>
            <person name="Andersen M.R."/>
        </authorList>
    </citation>
    <scope>NUCLEOTIDE SEQUENCE [LARGE SCALE GENOMIC DNA]</scope>
    <source>
        <strain evidence="2 3">IBT 24754</strain>
    </source>
</reference>
<evidence type="ECO:0000313" key="3">
    <source>
        <dbReference type="Proteomes" id="UP000244073"/>
    </source>
</evidence>